<name>A0A8X6R9T1_TRICX</name>
<reference evidence="5" key="1">
    <citation type="submission" date="2020-08" db="EMBL/GenBank/DDBJ databases">
        <title>Multicomponent nature underlies the extraordinary mechanical properties of spider dragline silk.</title>
        <authorList>
            <person name="Kono N."/>
            <person name="Nakamura H."/>
            <person name="Mori M."/>
            <person name="Yoshida Y."/>
            <person name="Ohtoshi R."/>
            <person name="Malay A.D."/>
            <person name="Moran D.A.P."/>
            <person name="Tomita M."/>
            <person name="Numata K."/>
            <person name="Arakawa K."/>
        </authorList>
    </citation>
    <scope>NUCLEOTIDE SEQUENCE</scope>
</reference>
<feature type="domain" description="Transposase Tc1-like" evidence="3">
    <location>
        <begin position="69"/>
        <end position="141"/>
    </location>
</feature>
<dbReference type="GO" id="GO:0006313">
    <property type="term" value="P:DNA transposition"/>
    <property type="evidence" value="ECO:0007669"/>
    <property type="project" value="InterPro"/>
</dbReference>
<organism evidence="5 6">
    <name type="scientific">Trichonephila clavipes</name>
    <name type="common">Golden silk orbweaver</name>
    <name type="synonym">Nephila clavipes</name>
    <dbReference type="NCBI Taxonomy" id="2585209"/>
    <lineage>
        <taxon>Eukaryota</taxon>
        <taxon>Metazoa</taxon>
        <taxon>Ecdysozoa</taxon>
        <taxon>Arthropoda</taxon>
        <taxon>Chelicerata</taxon>
        <taxon>Arachnida</taxon>
        <taxon>Araneae</taxon>
        <taxon>Araneomorphae</taxon>
        <taxon>Entelegynae</taxon>
        <taxon>Araneoidea</taxon>
        <taxon>Nephilidae</taxon>
        <taxon>Trichonephila</taxon>
    </lineage>
</organism>
<evidence type="ECO:0000313" key="5">
    <source>
        <dbReference type="EMBL" id="GFX90755.1"/>
    </source>
</evidence>
<dbReference type="SUPFAM" id="SSF46689">
    <property type="entry name" value="Homeodomain-like"/>
    <property type="match status" value="2"/>
</dbReference>
<protein>
    <submittedName>
        <fullName evidence="5">Transposable element Tcb2 transposase</fullName>
    </submittedName>
</protein>
<dbReference type="PANTHER" id="PTHR23022:SF135">
    <property type="entry name" value="SI:DKEY-77F5.3"/>
    <property type="match status" value="1"/>
</dbReference>
<dbReference type="PANTHER" id="PTHR23022">
    <property type="entry name" value="TRANSPOSABLE ELEMENT-RELATED"/>
    <property type="match status" value="1"/>
</dbReference>
<dbReference type="GO" id="GO:0015074">
    <property type="term" value="P:DNA integration"/>
    <property type="evidence" value="ECO:0007669"/>
    <property type="project" value="InterPro"/>
</dbReference>
<dbReference type="InterPro" id="IPR036388">
    <property type="entry name" value="WH-like_DNA-bd_sf"/>
</dbReference>
<feature type="domain" description="Transposase IS30-like HTH" evidence="4">
    <location>
        <begin position="217"/>
        <end position="254"/>
    </location>
</feature>
<dbReference type="GO" id="GO:0003677">
    <property type="term" value="F:DNA binding"/>
    <property type="evidence" value="ECO:0007669"/>
    <property type="project" value="InterPro"/>
</dbReference>
<dbReference type="InterPro" id="IPR052338">
    <property type="entry name" value="Transposase_5"/>
</dbReference>
<evidence type="ECO:0000259" key="4">
    <source>
        <dbReference type="Pfam" id="PF13936"/>
    </source>
</evidence>
<dbReference type="InterPro" id="IPR009057">
    <property type="entry name" value="Homeodomain-like_sf"/>
</dbReference>
<evidence type="ECO:0000256" key="2">
    <source>
        <dbReference type="SAM" id="MobiDB-lite"/>
    </source>
</evidence>
<dbReference type="Pfam" id="PF13936">
    <property type="entry name" value="HTH_38"/>
    <property type="match status" value="1"/>
</dbReference>
<dbReference type="Proteomes" id="UP000887159">
    <property type="component" value="Unassembled WGS sequence"/>
</dbReference>
<gene>
    <name evidence="5" type="primary">X975_18549</name>
    <name evidence="5" type="ORF">TNCV_3165861</name>
</gene>
<proteinExistence type="predicted"/>
<dbReference type="GO" id="GO:0005634">
    <property type="term" value="C:nucleus"/>
    <property type="evidence" value="ECO:0007669"/>
    <property type="project" value="UniProtKB-SubCell"/>
</dbReference>
<evidence type="ECO:0000259" key="3">
    <source>
        <dbReference type="Pfam" id="PF01498"/>
    </source>
</evidence>
<dbReference type="Gene3D" id="3.30.420.10">
    <property type="entry name" value="Ribonuclease H-like superfamily/Ribonuclease H"/>
    <property type="match status" value="1"/>
</dbReference>
<dbReference type="AlphaFoldDB" id="A0A8X6R9T1"/>
<keyword evidence="6" id="KW-1185">Reference proteome</keyword>
<dbReference type="Gene3D" id="1.10.10.10">
    <property type="entry name" value="Winged helix-like DNA-binding domain superfamily/Winged helix DNA-binding domain"/>
    <property type="match status" value="2"/>
</dbReference>
<comment type="subcellular location">
    <subcellularLocation>
        <location evidence="1">Nucleus</location>
    </subcellularLocation>
</comment>
<comment type="caution">
    <text evidence="5">The sequence shown here is derived from an EMBL/GenBank/DDBJ whole genome shotgun (WGS) entry which is preliminary data.</text>
</comment>
<dbReference type="InterPro" id="IPR002492">
    <property type="entry name" value="Transposase_Tc1-like"/>
</dbReference>
<sequence>MSSRHHIDDFMRGRIIGKIEEGRKITDVAREFDIAHSVVSRLWKSFKTTGMCSRRHGGGRVRSTTPAEDRYIVLSAERNRRTTAQQVANQFLAASGKQISRKTVARRWRGGGLYARRPVVCVPLTRQHRTTRLQWCREHHNWSEQDWACVLFTDEKNIKEKDRYPTCSIMVWAGIMINGRTRLHVVANGTMTGQRYIDEGLLPHVRLSVVLLRVKFEQISVFERGRIVGLREAGLSYRAVAARVQRNSSTIMRVSKQWTDEGRTARKSGSGPRNVTSTREDRRLVRMAQTDRTAFSRQLAAQWSTATRVSLCASSIRRRLLQRGLRARIPLYRISLTQNHRRLRLHWANVHRSWRADWQQVVFSDKSRFNL</sequence>
<feature type="region of interest" description="Disordered" evidence="2">
    <location>
        <begin position="259"/>
        <end position="279"/>
    </location>
</feature>
<dbReference type="Pfam" id="PF01498">
    <property type="entry name" value="HTH_Tnp_Tc3_2"/>
    <property type="match status" value="2"/>
</dbReference>
<evidence type="ECO:0000313" key="6">
    <source>
        <dbReference type="Proteomes" id="UP000887159"/>
    </source>
</evidence>
<feature type="domain" description="Transposase Tc1-like" evidence="3">
    <location>
        <begin position="281"/>
        <end position="352"/>
    </location>
</feature>
<dbReference type="InterPro" id="IPR036397">
    <property type="entry name" value="RNaseH_sf"/>
</dbReference>
<accession>A0A8X6R9T1</accession>
<dbReference type="EMBL" id="BMAU01021105">
    <property type="protein sequence ID" value="GFX90755.1"/>
    <property type="molecule type" value="Genomic_DNA"/>
</dbReference>
<dbReference type="InterPro" id="IPR025246">
    <property type="entry name" value="IS30-like_HTH"/>
</dbReference>
<evidence type="ECO:0000256" key="1">
    <source>
        <dbReference type="ARBA" id="ARBA00004123"/>
    </source>
</evidence>